<organism evidence="3 4">
    <name type="scientific">Rickenella mellea</name>
    <dbReference type="NCBI Taxonomy" id="50990"/>
    <lineage>
        <taxon>Eukaryota</taxon>
        <taxon>Fungi</taxon>
        <taxon>Dikarya</taxon>
        <taxon>Basidiomycota</taxon>
        <taxon>Agaricomycotina</taxon>
        <taxon>Agaricomycetes</taxon>
        <taxon>Hymenochaetales</taxon>
        <taxon>Rickenellaceae</taxon>
        <taxon>Rickenella</taxon>
    </lineage>
</organism>
<feature type="transmembrane region" description="Helical" evidence="1">
    <location>
        <begin position="165"/>
        <end position="190"/>
    </location>
</feature>
<reference evidence="3 4" key="1">
    <citation type="submission" date="2018-06" db="EMBL/GenBank/DDBJ databases">
        <title>A transcriptomic atlas of mushroom development highlights an independent origin of complex multicellularity.</title>
        <authorList>
            <consortium name="DOE Joint Genome Institute"/>
            <person name="Krizsan K."/>
            <person name="Almasi E."/>
            <person name="Merenyi Z."/>
            <person name="Sahu N."/>
            <person name="Viragh M."/>
            <person name="Koszo T."/>
            <person name="Mondo S."/>
            <person name="Kiss B."/>
            <person name="Balint B."/>
            <person name="Kues U."/>
            <person name="Barry K."/>
            <person name="Hegedus J.C."/>
            <person name="Henrissat B."/>
            <person name="Johnson J."/>
            <person name="Lipzen A."/>
            <person name="Ohm R."/>
            <person name="Nagy I."/>
            <person name="Pangilinan J."/>
            <person name="Yan J."/>
            <person name="Xiong Y."/>
            <person name="Grigoriev I.V."/>
            <person name="Hibbett D.S."/>
            <person name="Nagy L.G."/>
        </authorList>
    </citation>
    <scope>NUCLEOTIDE SEQUENCE [LARGE SCALE GENOMIC DNA]</scope>
    <source>
        <strain evidence="3 4">SZMC22713</strain>
    </source>
</reference>
<feature type="transmembrane region" description="Helical" evidence="1">
    <location>
        <begin position="122"/>
        <end position="145"/>
    </location>
</feature>
<keyword evidence="1" id="KW-1133">Transmembrane helix</keyword>
<accession>A0A4Y7Q1U6</accession>
<feature type="transmembrane region" description="Helical" evidence="1">
    <location>
        <begin position="57"/>
        <end position="75"/>
    </location>
</feature>
<keyword evidence="4" id="KW-1185">Reference proteome</keyword>
<dbReference type="Proteomes" id="UP000294933">
    <property type="component" value="Unassembled WGS sequence"/>
</dbReference>
<feature type="non-terminal residue" evidence="3">
    <location>
        <position position="376"/>
    </location>
</feature>
<evidence type="ECO:0000313" key="4">
    <source>
        <dbReference type="Proteomes" id="UP000294933"/>
    </source>
</evidence>
<dbReference type="STRING" id="50990.A0A4Y7Q1U6"/>
<feature type="transmembrane region" description="Helical" evidence="1">
    <location>
        <begin position="220"/>
        <end position="242"/>
    </location>
</feature>
<keyword evidence="1" id="KW-0472">Membrane</keyword>
<keyword evidence="1" id="KW-0812">Transmembrane</keyword>
<name>A0A4Y7Q1U6_9AGAM</name>
<dbReference type="Pfam" id="PF20151">
    <property type="entry name" value="DUF6533"/>
    <property type="match status" value="1"/>
</dbReference>
<gene>
    <name evidence="3" type="ORF">BD410DRAFT_899032</name>
</gene>
<feature type="domain" description="DUF6533" evidence="2">
    <location>
        <begin position="28"/>
        <end position="67"/>
    </location>
</feature>
<feature type="transmembrane region" description="Helical" evidence="1">
    <location>
        <begin position="262"/>
        <end position="282"/>
    </location>
</feature>
<feature type="transmembrane region" description="Helical" evidence="1">
    <location>
        <begin position="20"/>
        <end position="37"/>
    </location>
</feature>
<evidence type="ECO:0000259" key="2">
    <source>
        <dbReference type="Pfam" id="PF20151"/>
    </source>
</evidence>
<sequence>MSDSSPDIASLIAEASQILFFNRVAIFGAVLIFYDYALTFSTEVSEIWNSKFSGAQALFFLTRYSYMVVTVLYSAENLIQNPSQTVCRVLSVNVTTWSIMTQIGIYGIFTLRTYAIYQKNQFILMMLSLTCGAAVGVGVCFGVLLRPEVENSVFGGFCAANFPSVIPRVQLASVLFSLIIDVLVFTLTFAKTIRHAIEMRKVGLGNGLGYFILRDGAMYFLAKLLLGVVGAVVFFVPASVWISCARGNDCLSFLKGSIGNWVGLLAALNDPLAVILINRLVLNLRQMSHVQEGSAPTHGEIGTIQEPAFATNSILGNIGAQLRVDPEDGEMDEIRVEDEDEVVEVCGIVNRNEIIEVPTPRLSEAWSIIREPRYSC</sequence>
<dbReference type="InterPro" id="IPR045340">
    <property type="entry name" value="DUF6533"/>
</dbReference>
<protein>
    <recommendedName>
        <fullName evidence="2">DUF6533 domain-containing protein</fullName>
    </recommendedName>
</protein>
<proteinExistence type="predicted"/>
<dbReference type="VEuPathDB" id="FungiDB:BD410DRAFT_899032"/>
<evidence type="ECO:0000313" key="3">
    <source>
        <dbReference type="EMBL" id="TDL21208.1"/>
    </source>
</evidence>
<evidence type="ECO:0000256" key="1">
    <source>
        <dbReference type="SAM" id="Phobius"/>
    </source>
</evidence>
<feature type="transmembrane region" description="Helical" evidence="1">
    <location>
        <begin position="95"/>
        <end position="115"/>
    </location>
</feature>
<dbReference type="OrthoDB" id="2955592at2759"/>
<dbReference type="EMBL" id="ML170182">
    <property type="protein sequence ID" value="TDL21208.1"/>
    <property type="molecule type" value="Genomic_DNA"/>
</dbReference>
<dbReference type="AlphaFoldDB" id="A0A4Y7Q1U6"/>